<keyword evidence="9" id="KW-0675">Receptor</keyword>
<evidence type="ECO:0000259" key="16">
    <source>
        <dbReference type="PROSITE" id="PS51473"/>
    </source>
</evidence>
<reference evidence="17 18" key="1">
    <citation type="submission" date="2022-03" db="EMBL/GenBank/DDBJ databases">
        <authorList>
            <person name="Nunn A."/>
            <person name="Chopra R."/>
            <person name="Nunn A."/>
            <person name="Contreras Garrido A."/>
        </authorList>
    </citation>
    <scope>NUCLEOTIDE SEQUENCE [LARGE SCALE GENOMIC DNA]</scope>
</reference>
<evidence type="ECO:0000256" key="1">
    <source>
        <dbReference type="ARBA" id="ARBA00022527"/>
    </source>
</evidence>
<evidence type="ECO:0000256" key="3">
    <source>
        <dbReference type="ARBA" id="ARBA00022679"/>
    </source>
</evidence>
<keyword evidence="6 12" id="KW-0547">Nucleotide-binding</keyword>
<keyword evidence="18" id="KW-1185">Reference proteome</keyword>
<dbReference type="InterPro" id="IPR002902">
    <property type="entry name" value="GNK2"/>
</dbReference>
<evidence type="ECO:0008006" key="19">
    <source>
        <dbReference type="Google" id="ProtNLM"/>
    </source>
</evidence>
<accession>A0AAU9SI17</accession>
<keyword evidence="8 12" id="KW-0067">ATP-binding</keyword>
<dbReference type="SUPFAM" id="SSF56112">
    <property type="entry name" value="Protein kinase-like (PK-like)"/>
    <property type="match status" value="1"/>
</dbReference>
<dbReference type="InterPro" id="IPR011009">
    <property type="entry name" value="Kinase-like_dom_sf"/>
</dbReference>
<evidence type="ECO:0000256" key="10">
    <source>
        <dbReference type="ARBA" id="ARBA00047558"/>
    </source>
</evidence>
<dbReference type="GO" id="GO:0005524">
    <property type="term" value="F:ATP binding"/>
    <property type="evidence" value="ECO:0007669"/>
    <property type="project" value="UniProtKB-UniRule"/>
</dbReference>
<dbReference type="PROSITE" id="PS51473">
    <property type="entry name" value="GNK2"/>
    <property type="match status" value="2"/>
</dbReference>
<dbReference type="FunFam" id="3.30.430.20:FF:000015">
    <property type="entry name" value="Cysteine-rich receptor-like protein kinase 3"/>
    <property type="match status" value="1"/>
</dbReference>
<keyword evidence="2" id="KW-0597">Phosphoprotein</keyword>
<name>A0AAU9SI17_THLAR</name>
<evidence type="ECO:0000256" key="14">
    <source>
        <dbReference type="SAM" id="SignalP"/>
    </source>
</evidence>
<organism evidence="17 18">
    <name type="scientific">Thlaspi arvense</name>
    <name type="common">Field penny-cress</name>
    <dbReference type="NCBI Taxonomy" id="13288"/>
    <lineage>
        <taxon>Eukaryota</taxon>
        <taxon>Viridiplantae</taxon>
        <taxon>Streptophyta</taxon>
        <taxon>Embryophyta</taxon>
        <taxon>Tracheophyta</taxon>
        <taxon>Spermatophyta</taxon>
        <taxon>Magnoliopsida</taxon>
        <taxon>eudicotyledons</taxon>
        <taxon>Gunneridae</taxon>
        <taxon>Pentapetalae</taxon>
        <taxon>rosids</taxon>
        <taxon>malvids</taxon>
        <taxon>Brassicales</taxon>
        <taxon>Brassicaceae</taxon>
        <taxon>Thlaspideae</taxon>
        <taxon>Thlaspi</taxon>
    </lineage>
</organism>
<dbReference type="CDD" id="cd23509">
    <property type="entry name" value="Gnk2-like"/>
    <property type="match status" value="2"/>
</dbReference>
<dbReference type="Gene3D" id="3.30.430.20">
    <property type="entry name" value="Gnk2 domain, C-X8-C-X2-C motif"/>
    <property type="match status" value="2"/>
</dbReference>
<evidence type="ECO:0000256" key="4">
    <source>
        <dbReference type="ARBA" id="ARBA00022729"/>
    </source>
</evidence>
<evidence type="ECO:0000256" key="12">
    <source>
        <dbReference type="PROSITE-ProRule" id="PRU10141"/>
    </source>
</evidence>
<comment type="catalytic activity">
    <reaction evidence="11">
        <text>L-threonyl-[protein] + ATP = O-phospho-L-threonyl-[protein] + ADP + H(+)</text>
        <dbReference type="Rhea" id="RHEA:46608"/>
        <dbReference type="Rhea" id="RHEA-COMP:11060"/>
        <dbReference type="Rhea" id="RHEA-COMP:11605"/>
        <dbReference type="ChEBI" id="CHEBI:15378"/>
        <dbReference type="ChEBI" id="CHEBI:30013"/>
        <dbReference type="ChEBI" id="CHEBI:30616"/>
        <dbReference type="ChEBI" id="CHEBI:61977"/>
        <dbReference type="ChEBI" id="CHEBI:456216"/>
    </reaction>
</comment>
<dbReference type="Pfam" id="PF07714">
    <property type="entry name" value="PK_Tyr_Ser-Thr"/>
    <property type="match status" value="1"/>
</dbReference>
<evidence type="ECO:0000256" key="13">
    <source>
        <dbReference type="SAM" id="Phobius"/>
    </source>
</evidence>
<dbReference type="Gene3D" id="3.30.200.20">
    <property type="entry name" value="Phosphorylase Kinase, domain 1"/>
    <property type="match status" value="1"/>
</dbReference>
<dbReference type="EMBL" id="OU466861">
    <property type="protein sequence ID" value="CAH2066584.1"/>
    <property type="molecule type" value="Genomic_DNA"/>
</dbReference>
<evidence type="ECO:0000256" key="5">
    <source>
        <dbReference type="ARBA" id="ARBA00022737"/>
    </source>
</evidence>
<dbReference type="FunFam" id="3.30.430.20:FF:000005">
    <property type="entry name" value="Cysteine-rich receptor-like protein kinase 2"/>
    <property type="match status" value="1"/>
</dbReference>
<protein>
    <recommendedName>
        <fullName evidence="19">Cysteine-rich receptor-like protein kinase 2</fullName>
    </recommendedName>
</protein>
<gene>
    <name evidence="17" type="ORF">TAV2_LOCUS16459</name>
</gene>
<sequence>MKPTHFSYLQCLLMFLLSLVCPITGDARARKVNVTCSPQLEHNVTVYVPNFVATMEKISQQVQTNGFGVALTGSGPDANYGLAQCYGDLPLNDCVLCYAEARTILPQCYPQNGGRIFLDGCFMRAENYSFYNEFRGPEDSVLCGNTTRKKATFGDAVRRVLRNAVDEAPGNGGYARASANAGQSEDSAFVLANCWRNLSPASCKQCLEDASASVAKQCLPWSEGRALHTGCFLRYSDQDFLNKIPRNGRSRASVVVIVVSVLSSVVVFMVGIAIGVYICKHRTIQKKRRGSNDVEKMAKTLTDSSLNFKYSTLEKATGSFDSANKLGQGGFGTVYKGVLHDGRDIAVKRLFFNNRHRAADFYNEVNIISTVEHKNLVRLLGCSCSGPESLLVYEYLQNKSLDRFIFDVNRGKTLDWQRRYAWKHFQSGDLEEIYDTNLNWRNQSDSIIIKKEIVRVVQIGLLCTQEIASLRPSMSKVLQMLKNKEEILPLPSNPPFMDERVMEFRDGSDGDSAACASLATISQSSFYGR</sequence>
<dbReference type="PROSITE" id="PS00107">
    <property type="entry name" value="PROTEIN_KINASE_ATP"/>
    <property type="match status" value="1"/>
</dbReference>
<keyword evidence="4 14" id="KW-0732">Signal</keyword>
<evidence type="ECO:0000256" key="7">
    <source>
        <dbReference type="ARBA" id="ARBA00022777"/>
    </source>
</evidence>
<keyword evidence="13" id="KW-1133">Transmembrane helix</keyword>
<dbReference type="InterPro" id="IPR001245">
    <property type="entry name" value="Ser-Thr/Tyr_kinase_cat_dom"/>
</dbReference>
<feature type="signal peptide" evidence="14">
    <location>
        <begin position="1"/>
        <end position="29"/>
    </location>
</feature>
<evidence type="ECO:0000313" key="18">
    <source>
        <dbReference type="Proteomes" id="UP000836841"/>
    </source>
</evidence>
<keyword evidence="3" id="KW-0808">Transferase</keyword>
<dbReference type="InterPro" id="IPR017441">
    <property type="entry name" value="Protein_kinase_ATP_BS"/>
</dbReference>
<keyword evidence="13" id="KW-0812">Transmembrane</keyword>
<dbReference type="InterPro" id="IPR052059">
    <property type="entry name" value="CR_Ser/Thr_kinase"/>
</dbReference>
<feature type="transmembrane region" description="Helical" evidence="13">
    <location>
        <begin position="254"/>
        <end position="279"/>
    </location>
</feature>
<dbReference type="GO" id="GO:0004674">
    <property type="term" value="F:protein serine/threonine kinase activity"/>
    <property type="evidence" value="ECO:0007669"/>
    <property type="project" value="UniProtKB-KW"/>
</dbReference>
<keyword evidence="5" id="KW-0677">Repeat</keyword>
<feature type="binding site" evidence="12">
    <location>
        <position position="348"/>
    </location>
    <ligand>
        <name>ATP</name>
        <dbReference type="ChEBI" id="CHEBI:30616"/>
    </ligand>
</feature>
<feature type="domain" description="Gnk2-homologous" evidence="16">
    <location>
        <begin position="29"/>
        <end position="130"/>
    </location>
</feature>
<dbReference type="AlphaFoldDB" id="A0AAU9SI17"/>
<proteinExistence type="predicted"/>
<feature type="domain" description="Protein kinase" evidence="15">
    <location>
        <begin position="320"/>
        <end position="529"/>
    </location>
</feature>
<dbReference type="InterPro" id="IPR038408">
    <property type="entry name" value="GNK2_sf"/>
</dbReference>
<dbReference type="PANTHER" id="PTHR47973">
    <property type="entry name" value="CYSTEINE-RICH RECEPTOR-LIKE PROTEIN KINASE 3"/>
    <property type="match status" value="1"/>
</dbReference>
<dbReference type="Proteomes" id="UP000836841">
    <property type="component" value="Chromosome 5"/>
</dbReference>
<feature type="chain" id="PRO_5043998292" description="Cysteine-rich receptor-like protein kinase 2" evidence="14">
    <location>
        <begin position="30"/>
        <end position="529"/>
    </location>
</feature>
<dbReference type="PROSITE" id="PS50011">
    <property type="entry name" value="PROTEIN_KINASE_DOM"/>
    <property type="match status" value="1"/>
</dbReference>
<evidence type="ECO:0000256" key="6">
    <source>
        <dbReference type="ARBA" id="ARBA00022741"/>
    </source>
</evidence>
<evidence type="ECO:0000256" key="8">
    <source>
        <dbReference type="ARBA" id="ARBA00022840"/>
    </source>
</evidence>
<evidence type="ECO:0000256" key="11">
    <source>
        <dbReference type="ARBA" id="ARBA00047951"/>
    </source>
</evidence>
<evidence type="ECO:0000313" key="17">
    <source>
        <dbReference type="EMBL" id="CAH2066584.1"/>
    </source>
</evidence>
<comment type="catalytic activity">
    <reaction evidence="10">
        <text>L-seryl-[protein] + ATP = O-phospho-L-seryl-[protein] + ADP + H(+)</text>
        <dbReference type="Rhea" id="RHEA:17989"/>
        <dbReference type="Rhea" id="RHEA-COMP:9863"/>
        <dbReference type="Rhea" id="RHEA-COMP:11604"/>
        <dbReference type="ChEBI" id="CHEBI:15378"/>
        <dbReference type="ChEBI" id="CHEBI:29999"/>
        <dbReference type="ChEBI" id="CHEBI:30616"/>
        <dbReference type="ChEBI" id="CHEBI:83421"/>
        <dbReference type="ChEBI" id="CHEBI:456216"/>
    </reaction>
</comment>
<keyword evidence="1" id="KW-0723">Serine/threonine-protein kinase</keyword>
<keyword evidence="13" id="KW-0472">Membrane</keyword>
<dbReference type="Pfam" id="PF01657">
    <property type="entry name" value="Stress-antifung"/>
    <property type="match status" value="2"/>
</dbReference>
<evidence type="ECO:0000256" key="9">
    <source>
        <dbReference type="ARBA" id="ARBA00023170"/>
    </source>
</evidence>
<dbReference type="InterPro" id="IPR000719">
    <property type="entry name" value="Prot_kinase_dom"/>
</dbReference>
<keyword evidence="7" id="KW-0418">Kinase</keyword>
<dbReference type="FunFam" id="3.30.200.20:FF:001208">
    <property type="entry name" value="Putative DUF26-domain receptor-like protein kinase family protein"/>
    <property type="match status" value="1"/>
</dbReference>
<feature type="domain" description="Gnk2-homologous" evidence="16">
    <location>
        <begin position="135"/>
        <end position="240"/>
    </location>
</feature>
<evidence type="ECO:0000256" key="2">
    <source>
        <dbReference type="ARBA" id="ARBA00022553"/>
    </source>
</evidence>
<evidence type="ECO:0000259" key="15">
    <source>
        <dbReference type="PROSITE" id="PS50011"/>
    </source>
</evidence>
<dbReference type="Gene3D" id="1.10.510.10">
    <property type="entry name" value="Transferase(Phosphotransferase) domain 1"/>
    <property type="match status" value="1"/>
</dbReference>